<accession>A0AA89TED3</accession>
<dbReference type="EMBL" id="JACHLX010000001">
    <property type="protein sequence ID" value="MBB5809559.1"/>
    <property type="molecule type" value="Genomic_DNA"/>
</dbReference>
<organism evidence="1 2">
    <name type="scientific">Streptomyces collinus</name>
    <dbReference type="NCBI Taxonomy" id="42684"/>
    <lineage>
        <taxon>Bacteria</taxon>
        <taxon>Bacillati</taxon>
        <taxon>Actinomycetota</taxon>
        <taxon>Actinomycetes</taxon>
        <taxon>Kitasatosporales</taxon>
        <taxon>Streptomycetaceae</taxon>
        <taxon>Streptomyces</taxon>
    </lineage>
</organism>
<dbReference type="Proteomes" id="UP000579531">
    <property type="component" value="Unassembled WGS sequence"/>
</dbReference>
<protein>
    <submittedName>
        <fullName evidence="1">Uncharacterized protein</fullName>
    </submittedName>
</protein>
<gene>
    <name evidence="1" type="ORF">HNR72_000587</name>
</gene>
<comment type="caution">
    <text evidence="1">The sequence shown here is derived from an EMBL/GenBank/DDBJ whole genome shotgun (WGS) entry which is preliminary data.</text>
</comment>
<sequence length="37" mass="3866">MIDDMFRHAFTLAASVVTDAPKAAVADLTAVMDGARS</sequence>
<dbReference type="AlphaFoldDB" id="A0AA89TED3"/>
<evidence type="ECO:0000313" key="1">
    <source>
        <dbReference type="EMBL" id="MBB5809559.1"/>
    </source>
</evidence>
<evidence type="ECO:0000313" key="2">
    <source>
        <dbReference type="Proteomes" id="UP000579531"/>
    </source>
</evidence>
<name>A0AA89TED3_STRCU</name>
<keyword evidence="2" id="KW-1185">Reference proteome</keyword>
<proteinExistence type="predicted"/>
<reference evidence="1 2" key="1">
    <citation type="submission" date="2020-08" db="EMBL/GenBank/DDBJ databases">
        <title>Sequencing the genomes of 1000 actinobacteria strains.</title>
        <authorList>
            <person name="Klenk H.-P."/>
        </authorList>
    </citation>
    <scope>NUCLEOTIDE SEQUENCE [LARGE SCALE GENOMIC DNA]</scope>
    <source>
        <strain evidence="1 2">DSM 40129</strain>
    </source>
</reference>